<dbReference type="PANTHER" id="PTHR35567:SF1">
    <property type="entry name" value="CONSERVED FUNGAL PROTEIN (AFU_ORTHOLOGUE AFUA_1G14230)"/>
    <property type="match status" value="1"/>
</dbReference>
<comment type="caution">
    <text evidence="1">The sequence shown here is derived from an EMBL/GenBank/DDBJ whole genome shotgun (WGS) entry which is preliminary data.</text>
</comment>
<accession>A0A242MVE7</accession>
<proteinExistence type="predicted"/>
<evidence type="ECO:0008006" key="3">
    <source>
        <dbReference type="Google" id="ProtNLM"/>
    </source>
</evidence>
<evidence type="ECO:0000313" key="2">
    <source>
        <dbReference type="Proteomes" id="UP000194546"/>
    </source>
</evidence>
<dbReference type="Proteomes" id="UP000194546">
    <property type="component" value="Unassembled WGS sequence"/>
</dbReference>
<dbReference type="Pfam" id="PF11937">
    <property type="entry name" value="DUF3455"/>
    <property type="match status" value="1"/>
</dbReference>
<sequence>MFNLLISLRRPVASWTPVPAGAALSKHSSGDVMSILSSRSIRTAALFVSAIATCSSAFAAASIDPPQAEQVMSTTASGVQVYSCEYDAQHHLAWVFKSPLATLYDTSGQAVIKHAAGPSWQADDGSRIVGHVLAQTPSATAESIPQLLLETHSAGASGTLSNIRYVQRINTVGGLMPAAACTAEHQTGSSPYIANYAFYK</sequence>
<evidence type="ECO:0000313" key="1">
    <source>
        <dbReference type="EMBL" id="OTP75419.1"/>
    </source>
</evidence>
<dbReference type="AlphaFoldDB" id="A0A242MVE7"/>
<dbReference type="EMBL" id="NBTY01000073">
    <property type="protein sequence ID" value="OTP75419.1"/>
    <property type="molecule type" value="Genomic_DNA"/>
</dbReference>
<protein>
    <recommendedName>
        <fullName evidence="3">DUF3455 domain-containing protein</fullName>
    </recommendedName>
</protein>
<reference evidence="1 2" key="1">
    <citation type="submission" date="2017-03" db="EMBL/GenBank/DDBJ databases">
        <title>Genome analysis of strain PAMC 26510.</title>
        <authorList>
            <person name="Oh H.-M."/>
            <person name="Yang J.-A."/>
        </authorList>
    </citation>
    <scope>NUCLEOTIDE SEQUENCE [LARGE SCALE GENOMIC DNA]</scope>
    <source>
        <strain evidence="1 2">PAMC 26510</strain>
    </source>
</reference>
<dbReference type="InterPro" id="IPR021851">
    <property type="entry name" value="DUF3455"/>
</dbReference>
<name>A0A242MVE7_CABSO</name>
<organism evidence="1 2">
    <name type="scientific">Caballeronia sordidicola</name>
    <name type="common">Burkholderia sordidicola</name>
    <dbReference type="NCBI Taxonomy" id="196367"/>
    <lineage>
        <taxon>Bacteria</taxon>
        <taxon>Pseudomonadati</taxon>
        <taxon>Pseudomonadota</taxon>
        <taxon>Betaproteobacteria</taxon>
        <taxon>Burkholderiales</taxon>
        <taxon>Burkholderiaceae</taxon>
        <taxon>Caballeronia</taxon>
    </lineage>
</organism>
<dbReference type="PANTHER" id="PTHR35567">
    <property type="entry name" value="MALATE DEHYDROGENASE (AFU_ORTHOLOGUE AFUA_2G13800)"/>
    <property type="match status" value="1"/>
</dbReference>
<gene>
    <name evidence="1" type="ORF">PAMC26510_13345</name>
</gene>